<dbReference type="OrthoDB" id="9766423at2"/>
<dbReference type="PANTHER" id="PTHR42724">
    <property type="entry name" value="TETRAACYLDISACCHARIDE 4'-KINASE"/>
    <property type="match status" value="1"/>
</dbReference>
<evidence type="ECO:0000256" key="2">
    <source>
        <dbReference type="ARBA" id="ARBA00004870"/>
    </source>
</evidence>
<evidence type="ECO:0000256" key="6">
    <source>
        <dbReference type="ARBA" id="ARBA00022556"/>
    </source>
</evidence>
<evidence type="ECO:0000256" key="9">
    <source>
        <dbReference type="ARBA" id="ARBA00022777"/>
    </source>
</evidence>
<comment type="similarity">
    <text evidence="13">Belongs to the LpxK family.</text>
</comment>
<dbReference type="GO" id="GO:0009029">
    <property type="term" value="F:lipid-A 4'-kinase activity"/>
    <property type="evidence" value="ECO:0007669"/>
    <property type="project" value="UniProtKB-UniRule"/>
</dbReference>
<dbReference type="RefSeq" id="WP_111467997.1">
    <property type="nucleotide sequence ID" value="NZ_QLIX01000001.1"/>
</dbReference>
<dbReference type="Proteomes" id="UP000249065">
    <property type="component" value="Unassembled WGS sequence"/>
</dbReference>
<dbReference type="AlphaFoldDB" id="A0A327ME93"/>
<evidence type="ECO:0000313" key="14">
    <source>
        <dbReference type="EMBL" id="RAI60885.1"/>
    </source>
</evidence>
<evidence type="ECO:0000313" key="15">
    <source>
        <dbReference type="Proteomes" id="UP000249065"/>
    </source>
</evidence>
<dbReference type="GO" id="GO:0005524">
    <property type="term" value="F:ATP binding"/>
    <property type="evidence" value="ECO:0007669"/>
    <property type="project" value="UniProtKB-UniRule"/>
</dbReference>
<dbReference type="HAMAP" id="MF_00409">
    <property type="entry name" value="LpxK"/>
    <property type="match status" value="1"/>
</dbReference>
<dbReference type="PANTHER" id="PTHR42724:SF1">
    <property type="entry name" value="TETRAACYLDISACCHARIDE 4'-KINASE, MITOCHONDRIAL-RELATED"/>
    <property type="match status" value="1"/>
</dbReference>
<evidence type="ECO:0000256" key="8">
    <source>
        <dbReference type="ARBA" id="ARBA00022741"/>
    </source>
</evidence>
<dbReference type="NCBIfam" id="TIGR00682">
    <property type="entry name" value="lpxK"/>
    <property type="match status" value="1"/>
</dbReference>
<evidence type="ECO:0000256" key="7">
    <source>
        <dbReference type="ARBA" id="ARBA00022679"/>
    </source>
</evidence>
<dbReference type="GO" id="GO:0005886">
    <property type="term" value="C:plasma membrane"/>
    <property type="evidence" value="ECO:0007669"/>
    <property type="project" value="TreeGrafter"/>
</dbReference>
<protein>
    <recommendedName>
        <fullName evidence="4 13">Tetraacyldisaccharide 4'-kinase</fullName>
        <ecNumber evidence="3 13">2.7.1.130</ecNumber>
    </recommendedName>
    <alternativeName>
        <fullName evidence="12 13">Lipid A 4'-kinase</fullName>
    </alternativeName>
</protein>
<comment type="function">
    <text evidence="1 13">Transfers the gamma-phosphate of ATP to the 4'-position of a tetraacyldisaccharide 1-phosphate intermediate (termed DS-1-P) to form tetraacyldisaccharide 1,4'-bis-phosphate (lipid IVA).</text>
</comment>
<accession>A0A327ME93</accession>
<evidence type="ECO:0000256" key="13">
    <source>
        <dbReference type="HAMAP-Rule" id="MF_00409"/>
    </source>
</evidence>
<evidence type="ECO:0000256" key="3">
    <source>
        <dbReference type="ARBA" id="ARBA00012071"/>
    </source>
</evidence>
<comment type="caution">
    <text evidence="14">The sequence shown here is derived from an EMBL/GenBank/DDBJ whole genome shotgun (WGS) entry which is preliminary data.</text>
</comment>
<keyword evidence="15" id="KW-1185">Reference proteome</keyword>
<dbReference type="UniPathway" id="UPA00359">
    <property type="reaction ID" value="UER00482"/>
</dbReference>
<comment type="pathway">
    <text evidence="2 13">Glycolipid biosynthesis; lipid IV(A) biosynthesis; lipid IV(A) from (3R)-3-hydroxytetradecanoyl-[acyl-carrier-protein] and UDP-N-acetyl-alpha-D-glucosamine: step 6/6.</text>
</comment>
<dbReference type="SUPFAM" id="SSF52540">
    <property type="entry name" value="P-loop containing nucleoside triphosphate hydrolases"/>
    <property type="match status" value="1"/>
</dbReference>
<dbReference type="InterPro" id="IPR003758">
    <property type="entry name" value="LpxK"/>
</dbReference>
<feature type="binding site" evidence="13">
    <location>
        <begin position="52"/>
        <end position="59"/>
    </location>
    <ligand>
        <name>ATP</name>
        <dbReference type="ChEBI" id="CHEBI:30616"/>
    </ligand>
</feature>
<keyword evidence="8 13" id="KW-0547">Nucleotide-binding</keyword>
<dbReference type="GO" id="GO:0009245">
    <property type="term" value="P:lipid A biosynthetic process"/>
    <property type="evidence" value="ECO:0007669"/>
    <property type="project" value="UniProtKB-UniRule"/>
</dbReference>
<name>A0A327ME93_9PROT</name>
<evidence type="ECO:0000256" key="12">
    <source>
        <dbReference type="ARBA" id="ARBA00029757"/>
    </source>
</evidence>
<evidence type="ECO:0000256" key="4">
    <source>
        <dbReference type="ARBA" id="ARBA00016436"/>
    </source>
</evidence>
<gene>
    <name evidence="13" type="primary">lpxK</name>
    <name evidence="14" type="ORF">DOO78_01785</name>
</gene>
<evidence type="ECO:0000256" key="11">
    <source>
        <dbReference type="ARBA" id="ARBA00023098"/>
    </source>
</evidence>
<organism evidence="14 15">
    <name type="scientific">Roseicella frigidaeris</name>
    <dbReference type="NCBI Taxonomy" id="2230885"/>
    <lineage>
        <taxon>Bacteria</taxon>
        <taxon>Pseudomonadati</taxon>
        <taxon>Pseudomonadota</taxon>
        <taxon>Alphaproteobacteria</taxon>
        <taxon>Acetobacterales</taxon>
        <taxon>Roseomonadaceae</taxon>
        <taxon>Roseicella</taxon>
    </lineage>
</organism>
<evidence type="ECO:0000256" key="1">
    <source>
        <dbReference type="ARBA" id="ARBA00002274"/>
    </source>
</evidence>
<dbReference type="Pfam" id="PF02606">
    <property type="entry name" value="LpxK"/>
    <property type="match status" value="1"/>
</dbReference>
<dbReference type="InterPro" id="IPR027417">
    <property type="entry name" value="P-loop_NTPase"/>
</dbReference>
<evidence type="ECO:0000256" key="10">
    <source>
        <dbReference type="ARBA" id="ARBA00022840"/>
    </source>
</evidence>
<dbReference type="EMBL" id="QLIX01000001">
    <property type="protein sequence ID" value="RAI60885.1"/>
    <property type="molecule type" value="Genomic_DNA"/>
</dbReference>
<keyword evidence="6 13" id="KW-0441">Lipid A biosynthesis</keyword>
<sequence length="329" mass="34947">MRAPDFWTGDGHGLLPLLLSPIAALYGAATARRMRRPGWTAPVPVLCCGNATAGGAGKTTVALDLGRRLARRGVGLHFLLRGYGGTLKGPVRVDPQAHDSQAVGDEALLLAAERPAWISADRAAGARAAVAAGAQCIVMDDGLQNPTLAKDLSLLIVDGPYGFGNGRIIPAGPLREPPEAAAARCRAVVLIGEDETGALARLPPRLPVLRARLKPGPEAELLAGQPVYAFCGIANPRKFFATLQEAGAVLAGRMPFADHYPYDEAELREILAEAERLRAIPVTTRKDFVRIPPAYRNRVTVVTVELDWEEPASIEALLDPLAQRVPVPA</sequence>
<keyword evidence="7 13" id="KW-0808">Transferase</keyword>
<dbReference type="EC" id="2.7.1.130" evidence="3 13"/>
<dbReference type="GO" id="GO:0009244">
    <property type="term" value="P:lipopolysaccharide core region biosynthetic process"/>
    <property type="evidence" value="ECO:0007669"/>
    <property type="project" value="TreeGrafter"/>
</dbReference>
<evidence type="ECO:0000256" key="5">
    <source>
        <dbReference type="ARBA" id="ARBA00022516"/>
    </source>
</evidence>
<keyword evidence="5 13" id="KW-0444">Lipid biosynthesis</keyword>
<keyword evidence="10 13" id="KW-0067">ATP-binding</keyword>
<keyword evidence="9 13" id="KW-0418">Kinase</keyword>
<keyword evidence="11 13" id="KW-0443">Lipid metabolism</keyword>
<proteinExistence type="inferred from homology"/>
<reference evidence="15" key="1">
    <citation type="submission" date="2018-06" db="EMBL/GenBank/DDBJ databases">
        <authorList>
            <person name="Khan S.A."/>
        </authorList>
    </citation>
    <scope>NUCLEOTIDE SEQUENCE [LARGE SCALE GENOMIC DNA]</scope>
    <source>
        <strain evidence="15">DB-1506</strain>
    </source>
</reference>
<comment type="catalytic activity">
    <reaction evidence="13">
        <text>a lipid A disaccharide + ATP = a lipid IVA + ADP + H(+)</text>
        <dbReference type="Rhea" id="RHEA:67840"/>
        <dbReference type="ChEBI" id="CHEBI:15378"/>
        <dbReference type="ChEBI" id="CHEBI:30616"/>
        <dbReference type="ChEBI" id="CHEBI:176343"/>
        <dbReference type="ChEBI" id="CHEBI:176425"/>
        <dbReference type="ChEBI" id="CHEBI:456216"/>
        <dbReference type="EC" id="2.7.1.130"/>
    </reaction>
</comment>